<protein>
    <recommendedName>
        <fullName evidence="3">PIPK domain-containing protein</fullName>
    </recommendedName>
</protein>
<dbReference type="Proteomes" id="UP000749559">
    <property type="component" value="Unassembled WGS sequence"/>
</dbReference>
<gene>
    <name evidence="4" type="ORF">OFUS_LOCUS13458</name>
</gene>
<dbReference type="GO" id="GO:0046854">
    <property type="term" value="P:phosphatidylinositol phosphate biosynthetic process"/>
    <property type="evidence" value="ECO:0007669"/>
    <property type="project" value="TreeGrafter"/>
</dbReference>
<evidence type="ECO:0000256" key="2">
    <source>
        <dbReference type="SAM" id="Coils"/>
    </source>
</evidence>
<dbReference type="PROSITE" id="PS51455">
    <property type="entry name" value="PIPK"/>
    <property type="match status" value="1"/>
</dbReference>
<dbReference type="InterPro" id="IPR027484">
    <property type="entry name" value="PInositol-4-P-5-kinase_N"/>
</dbReference>
<keyword evidence="1" id="KW-0067">ATP-binding</keyword>
<dbReference type="PANTHER" id="PTHR23086:SF46">
    <property type="entry name" value="PHOSPHATIDYLINOSITOL 4-PHOSPHATE 5-KINASE-LIKE PROTEIN 1"/>
    <property type="match status" value="1"/>
</dbReference>
<keyword evidence="1" id="KW-0808">Transferase</keyword>
<sequence>MTAVYPQSVVEAPNYSVDAEPTHAEVIDEHSSDSSKLNVKRPLRRGSTWQRVRDKWNRKGIQEIGHQHKLYDLTECMKKGIKEAVTGGHGPKAELVADDYKHILTETIKLPSGKVFHFESYASSVFATLRSAIGLSEEDFLQSMAPMATYMPYYQFISNSKSGQDFFLTYDKVYFIKTEKKHYIEFFLNILGDYLQHFQRYPHSLLVKFLGLYSVHMEGKAKRYFFVMPSIFYPEERIQTRYDLKGCYVNRYEKPPAKDSHVIAVLKDQNFRDAHDVIELSSQRDWFIEQIRVDSTFLRDLGAIDYSLLVGKHSLQSDEKNVHFDDVITRVKRSVVGGAPSSRGSSGGSANGTLEENTTITIDNQAQSTDNSTPLPQRSFSLVDTRYLDGTSAQNRRLLPDCKNALHIIDGPNHRYFIGIIDFFKTFECKQQMEQVLKTVIHCGTGHSTCKCDKYSERFIRRFYAENGIFLKDVENSIKDEEDSVKDVEDSIQDVEDSIKYVEVVSDNDYLYVIFSIIIATITSI</sequence>
<name>A0A8S4P3Y7_OWEFU</name>
<keyword evidence="2" id="KW-0175">Coiled coil</keyword>
<dbReference type="GO" id="GO:0005524">
    <property type="term" value="F:ATP binding"/>
    <property type="evidence" value="ECO:0007669"/>
    <property type="project" value="UniProtKB-UniRule"/>
</dbReference>
<feature type="coiled-coil region" evidence="2">
    <location>
        <begin position="471"/>
        <end position="498"/>
    </location>
</feature>
<dbReference type="Pfam" id="PF01504">
    <property type="entry name" value="PIP5K"/>
    <property type="match status" value="1"/>
</dbReference>
<dbReference type="InterPro" id="IPR002498">
    <property type="entry name" value="PInositol-4-P-4/5-kinase_core"/>
</dbReference>
<evidence type="ECO:0000313" key="4">
    <source>
        <dbReference type="EMBL" id="CAH1787823.1"/>
    </source>
</evidence>
<evidence type="ECO:0000256" key="1">
    <source>
        <dbReference type="PROSITE-ProRule" id="PRU00781"/>
    </source>
</evidence>
<dbReference type="SMART" id="SM00330">
    <property type="entry name" value="PIPKc"/>
    <property type="match status" value="1"/>
</dbReference>
<evidence type="ECO:0000313" key="5">
    <source>
        <dbReference type="Proteomes" id="UP000749559"/>
    </source>
</evidence>
<dbReference type="InterPro" id="IPR027483">
    <property type="entry name" value="PInositol-4-P-4/5-kinase_C_sf"/>
</dbReference>
<dbReference type="SUPFAM" id="SSF56104">
    <property type="entry name" value="SAICAR synthase-like"/>
    <property type="match status" value="1"/>
</dbReference>
<dbReference type="Gene3D" id="3.30.810.10">
    <property type="entry name" value="2-Layer Sandwich"/>
    <property type="match status" value="1"/>
</dbReference>
<evidence type="ECO:0000259" key="3">
    <source>
        <dbReference type="PROSITE" id="PS51455"/>
    </source>
</evidence>
<reference evidence="4" key="1">
    <citation type="submission" date="2022-03" db="EMBL/GenBank/DDBJ databases">
        <authorList>
            <person name="Martin C."/>
        </authorList>
    </citation>
    <scope>NUCLEOTIDE SEQUENCE</scope>
</reference>
<dbReference type="PANTHER" id="PTHR23086">
    <property type="entry name" value="PHOSPHATIDYLINOSITOL-4-PHOSPHATE 5-KINASE"/>
    <property type="match status" value="1"/>
</dbReference>
<dbReference type="InterPro" id="IPR023610">
    <property type="entry name" value="PInositol-4/5-P-5/4-kinase"/>
</dbReference>
<dbReference type="Gene3D" id="3.30.800.10">
    <property type="entry name" value="Phosphatidylinositol Phosphate Kinase II Beta"/>
    <property type="match status" value="1"/>
</dbReference>
<organism evidence="4 5">
    <name type="scientific">Owenia fusiformis</name>
    <name type="common">Polychaete worm</name>
    <dbReference type="NCBI Taxonomy" id="6347"/>
    <lineage>
        <taxon>Eukaryota</taxon>
        <taxon>Metazoa</taxon>
        <taxon>Spiralia</taxon>
        <taxon>Lophotrochozoa</taxon>
        <taxon>Annelida</taxon>
        <taxon>Polychaeta</taxon>
        <taxon>Sedentaria</taxon>
        <taxon>Canalipalpata</taxon>
        <taxon>Sabellida</taxon>
        <taxon>Oweniida</taxon>
        <taxon>Oweniidae</taxon>
        <taxon>Owenia</taxon>
    </lineage>
</organism>
<comment type="caution">
    <text evidence="4">The sequence shown here is derived from an EMBL/GenBank/DDBJ whole genome shotgun (WGS) entry which is preliminary data.</text>
</comment>
<dbReference type="EMBL" id="CAIIXF020000006">
    <property type="protein sequence ID" value="CAH1787823.1"/>
    <property type="molecule type" value="Genomic_DNA"/>
</dbReference>
<dbReference type="OrthoDB" id="20783at2759"/>
<keyword evidence="5" id="KW-1185">Reference proteome</keyword>
<proteinExistence type="predicted"/>
<keyword evidence="1" id="KW-0418">Kinase</keyword>
<keyword evidence="1" id="KW-0547">Nucleotide-binding</keyword>
<dbReference type="AlphaFoldDB" id="A0A8S4P3Y7"/>
<accession>A0A8S4P3Y7</accession>
<dbReference type="GO" id="GO:0005886">
    <property type="term" value="C:plasma membrane"/>
    <property type="evidence" value="ECO:0007669"/>
    <property type="project" value="TreeGrafter"/>
</dbReference>
<feature type="domain" description="PIPK" evidence="3">
    <location>
        <begin position="52"/>
        <end position="467"/>
    </location>
</feature>
<dbReference type="GO" id="GO:0016308">
    <property type="term" value="F:1-phosphatidylinositol-4-phosphate 5-kinase activity"/>
    <property type="evidence" value="ECO:0007669"/>
    <property type="project" value="TreeGrafter"/>
</dbReference>